<evidence type="ECO:0000313" key="1">
    <source>
        <dbReference type="EMBL" id="CAI9607471.1"/>
    </source>
</evidence>
<accession>A0ABN9GIX7</accession>
<gene>
    <name evidence="1" type="ORF">SPARVUS_LOCUS13953863</name>
</gene>
<dbReference type="Proteomes" id="UP001162483">
    <property type="component" value="Unassembled WGS sequence"/>
</dbReference>
<proteinExistence type="predicted"/>
<feature type="non-terminal residue" evidence="1">
    <location>
        <position position="1"/>
    </location>
</feature>
<reference evidence="1" key="1">
    <citation type="submission" date="2023-05" db="EMBL/GenBank/DDBJ databases">
        <authorList>
            <person name="Stuckert A."/>
        </authorList>
    </citation>
    <scope>NUCLEOTIDE SEQUENCE</scope>
</reference>
<comment type="caution">
    <text evidence="1">The sequence shown here is derived from an EMBL/GenBank/DDBJ whole genome shotgun (WGS) entry which is preliminary data.</text>
</comment>
<protein>
    <submittedName>
        <fullName evidence="1">Uncharacterized protein</fullName>
    </submittedName>
</protein>
<dbReference type="Pfam" id="PF25571">
    <property type="entry name" value="TPR_CCP1_N"/>
    <property type="match status" value="1"/>
</dbReference>
<dbReference type="EMBL" id="CATNWA010018464">
    <property type="protein sequence ID" value="CAI9607471.1"/>
    <property type="molecule type" value="Genomic_DNA"/>
</dbReference>
<sequence length="97" mass="10781">DWHISDSSSAYIPIRRGLLRCLKHVTNVRSGREAFIQARGMEILYNTAQECLRGKNLDSLVSAAIQILRKCCPKCTLPLCSIKSSYTYPVPGASKPI</sequence>
<evidence type="ECO:0000313" key="2">
    <source>
        <dbReference type="Proteomes" id="UP001162483"/>
    </source>
</evidence>
<organism evidence="1 2">
    <name type="scientific">Staurois parvus</name>
    <dbReference type="NCBI Taxonomy" id="386267"/>
    <lineage>
        <taxon>Eukaryota</taxon>
        <taxon>Metazoa</taxon>
        <taxon>Chordata</taxon>
        <taxon>Craniata</taxon>
        <taxon>Vertebrata</taxon>
        <taxon>Euteleostomi</taxon>
        <taxon>Amphibia</taxon>
        <taxon>Batrachia</taxon>
        <taxon>Anura</taxon>
        <taxon>Neobatrachia</taxon>
        <taxon>Ranoidea</taxon>
        <taxon>Ranidae</taxon>
        <taxon>Staurois</taxon>
    </lineage>
</organism>
<name>A0ABN9GIX7_9NEOB</name>
<feature type="non-terminal residue" evidence="1">
    <location>
        <position position="97"/>
    </location>
</feature>
<keyword evidence="2" id="KW-1185">Reference proteome</keyword>